<evidence type="ECO:0000313" key="5">
    <source>
        <dbReference type="EMBL" id="QXM05842.1"/>
    </source>
</evidence>
<proteinExistence type="predicted"/>
<feature type="domain" description="RND related beta-barrel" evidence="2">
    <location>
        <begin position="266"/>
        <end position="333"/>
    </location>
</feature>
<evidence type="ECO:0008006" key="7">
    <source>
        <dbReference type="Google" id="ProtNLM"/>
    </source>
</evidence>
<gene>
    <name evidence="5" type="ORF">KVH43_10830</name>
</gene>
<organism evidence="5 6">
    <name type="scientific">Crassaminicella indica</name>
    <dbReference type="NCBI Taxonomy" id="2855394"/>
    <lineage>
        <taxon>Bacteria</taxon>
        <taxon>Bacillati</taxon>
        <taxon>Bacillota</taxon>
        <taxon>Clostridia</taxon>
        <taxon>Eubacteriales</taxon>
        <taxon>Clostridiaceae</taxon>
        <taxon>Crassaminicella</taxon>
    </lineage>
</organism>
<sequence length="418" mass="49375">MTRKKRNRRKRKSRLRYFFLGIILFYFIIKFMPMLVSFSNETSIAEYGNIQVIDQLNCYIIRNEKVIKSNFEGELRYFVQEGEKVENGYKVAEISKDHIDDITRKKLEILNQRIESIKKNENSLFQSDIKKIDEELNKIINDIKEYKEKGNLLAIEQLKIELTNKLEKKRIITGDKSFAGKNLETLELEQENLQEKINNAICWIKSPASGIISYHIDGYEDLLTPKNMATIELESLKNMKSQITDLRAEKAIKNQPLFKIVDNNRWYMIAWLDREKSEKYKVGRRVIFKFPQREVKGKVYQIIENVKNNMVIFQIDQYVENFYSMRNIDLEVIPVKYEGLKIYKDSIVEIDGKKGVFVLDVNRHARFKPIKAIGYDDEYAIIQSNVFYNKNGERVSTVKLYDEVVRNGSKVKQGQMIY</sequence>
<evidence type="ECO:0000256" key="1">
    <source>
        <dbReference type="SAM" id="Phobius"/>
    </source>
</evidence>
<dbReference type="InterPro" id="IPR058729">
    <property type="entry name" value="Beta-barrel_RND-rel"/>
</dbReference>
<dbReference type="RefSeq" id="WP_218282540.1">
    <property type="nucleotide sequence ID" value="NZ_CP078093.1"/>
</dbReference>
<reference evidence="5" key="1">
    <citation type="submission" date="2021-07" db="EMBL/GenBank/DDBJ databases">
        <title>Complete genome sequence of Crassaminicella sp. 143-21, isolated from a deep-sea hydrothermal vent.</title>
        <authorList>
            <person name="Li X."/>
        </authorList>
    </citation>
    <scope>NUCLEOTIDE SEQUENCE</scope>
    <source>
        <strain evidence="5">143-21</strain>
    </source>
</reference>
<evidence type="ECO:0000259" key="3">
    <source>
        <dbReference type="Pfam" id="PF26012"/>
    </source>
</evidence>
<dbReference type="Pfam" id="PF26018">
    <property type="entry name" value="BSH_RND_rel"/>
    <property type="match status" value="1"/>
</dbReference>
<dbReference type="InterPro" id="IPR058709">
    <property type="entry name" value="BSH_RND-rel"/>
</dbReference>
<keyword evidence="1" id="KW-0812">Transmembrane</keyword>
<dbReference type="Proteomes" id="UP000886818">
    <property type="component" value="Chromosome"/>
</dbReference>
<keyword evidence="1" id="KW-1133">Transmembrane helix</keyword>
<dbReference type="EMBL" id="CP078093">
    <property type="protein sequence ID" value="QXM05842.1"/>
    <property type="molecule type" value="Genomic_DNA"/>
</dbReference>
<name>A0ABX8RC14_9CLOT</name>
<dbReference type="InterPro" id="IPR058728">
    <property type="entry name" value="HH_RND-rel"/>
</dbReference>
<feature type="domain" description="RND related barrel-sandwich hybrid" evidence="4">
    <location>
        <begin position="64"/>
        <end position="262"/>
    </location>
</feature>
<protein>
    <recommendedName>
        <fullName evidence="7">Membrane fusion protein</fullName>
    </recommendedName>
</protein>
<evidence type="ECO:0000259" key="2">
    <source>
        <dbReference type="Pfam" id="PF26011"/>
    </source>
</evidence>
<keyword evidence="6" id="KW-1185">Reference proteome</keyword>
<feature type="transmembrane region" description="Helical" evidence="1">
    <location>
        <begin position="15"/>
        <end position="36"/>
    </location>
</feature>
<accession>A0ABX8RC14</accession>
<feature type="domain" description="RND related alpha-helical hairpin" evidence="3">
    <location>
        <begin position="101"/>
        <end position="199"/>
    </location>
</feature>
<dbReference type="Pfam" id="PF26011">
    <property type="entry name" value="Beta-barrel_RND_rel"/>
    <property type="match status" value="1"/>
</dbReference>
<evidence type="ECO:0000313" key="6">
    <source>
        <dbReference type="Proteomes" id="UP000886818"/>
    </source>
</evidence>
<evidence type="ECO:0000259" key="4">
    <source>
        <dbReference type="Pfam" id="PF26018"/>
    </source>
</evidence>
<dbReference type="Pfam" id="PF26012">
    <property type="entry name" value="HH_RND_rel"/>
    <property type="match status" value="1"/>
</dbReference>
<keyword evidence="1" id="KW-0472">Membrane</keyword>